<proteinExistence type="predicted"/>
<dbReference type="Pfam" id="PF22725">
    <property type="entry name" value="GFO_IDH_MocA_C3"/>
    <property type="match status" value="1"/>
</dbReference>
<dbReference type="InterPro" id="IPR036291">
    <property type="entry name" value="NAD(P)-bd_dom_sf"/>
</dbReference>
<dbReference type="InterPro" id="IPR055170">
    <property type="entry name" value="GFO_IDH_MocA-like_dom"/>
</dbReference>
<evidence type="ECO:0000259" key="2">
    <source>
        <dbReference type="Pfam" id="PF22725"/>
    </source>
</evidence>
<evidence type="ECO:0000259" key="1">
    <source>
        <dbReference type="Pfam" id="PF01408"/>
    </source>
</evidence>
<dbReference type="EMBL" id="UINC01018351">
    <property type="protein sequence ID" value="SVA77012.1"/>
    <property type="molecule type" value="Genomic_DNA"/>
</dbReference>
<feature type="domain" description="Gfo/Idh/MocA-like oxidoreductase N-terminal" evidence="1">
    <location>
        <begin position="6"/>
        <end position="121"/>
    </location>
</feature>
<reference evidence="3" key="1">
    <citation type="submission" date="2018-05" db="EMBL/GenBank/DDBJ databases">
        <authorList>
            <person name="Lanie J.A."/>
            <person name="Ng W.-L."/>
            <person name="Kazmierczak K.M."/>
            <person name="Andrzejewski T.M."/>
            <person name="Davidsen T.M."/>
            <person name="Wayne K.J."/>
            <person name="Tettelin H."/>
            <person name="Glass J.I."/>
            <person name="Rusch D."/>
            <person name="Podicherti R."/>
            <person name="Tsui H.-C.T."/>
            <person name="Winkler M.E."/>
        </authorList>
    </citation>
    <scope>NUCLEOTIDE SEQUENCE</scope>
</reference>
<protein>
    <recommendedName>
        <fullName evidence="4">Gfo/Idh/MocA-like oxidoreductase N-terminal domain-containing protein</fullName>
    </recommendedName>
</protein>
<dbReference type="InterPro" id="IPR000683">
    <property type="entry name" value="Gfo/Idh/MocA-like_OxRdtase_N"/>
</dbReference>
<accession>A0A381YK90</accession>
<evidence type="ECO:0000313" key="3">
    <source>
        <dbReference type="EMBL" id="SVA77012.1"/>
    </source>
</evidence>
<dbReference type="AlphaFoldDB" id="A0A381YK90"/>
<dbReference type="Gene3D" id="3.40.50.720">
    <property type="entry name" value="NAD(P)-binding Rossmann-like Domain"/>
    <property type="match status" value="1"/>
</dbReference>
<dbReference type="GO" id="GO:0000166">
    <property type="term" value="F:nucleotide binding"/>
    <property type="evidence" value="ECO:0007669"/>
    <property type="project" value="InterPro"/>
</dbReference>
<feature type="domain" description="GFO/IDH/MocA-like oxidoreductase" evidence="2">
    <location>
        <begin position="132"/>
        <end position="253"/>
    </location>
</feature>
<gene>
    <name evidence="3" type="ORF">METZ01_LOCUS129866</name>
</gene>
<sequence length="374" mass="41140">MEQVGLAIIGSTGAIGKTHIEAIDGLSSCRLVGLNARRLEPLSQQASKLGVRAYSTLDQVLDESEVHAVIIATPHPSHKDIALEAIEAGKHVLIEKPMSATPSEADEIIKAARNCNVTLGVLFNNRFRRQAQLMRALIDKNAVGKVYRANMVTAMFRSQDYYDRLDWRGTWEYEGGGALINQGIHAIDMFQWLVGMPQSVFGVLRTLKHRIEVEDYASAILEYEGGALGALQCDTVQAPNKQRIEIYGENGALVMDDWNVTLHRLDTSLQEFLENDKTVRFIPPGSNSEIFESGIEEGTHAPAIDDFCCAIKEGRDPAITGEEGLKSQELVAAITLSGCTGEKVSLPVNRTRFDSLIGQLKETKKLPDLSFCSR</sequence>
<dbReference type="SUPFAM" id="SSF55347">
    <property type="entry name" value="Glyceraldehyde-3-phosphate dehydrogenase-like, C-terminal domain"/>
    <property type="match status" value="1"/>
</dbReference>
<organism evidence="3">
    <name type="scientific">marine metagenome</name>
    <dbReference type="NCBI Taxonomy" id="408172"/>
    <lineage>
        <taxon>unclassified sequences</taxon>
        <taxon>metagenomes</taxon>
        <taxon>ecological metagenomes</taxon>
    </lineage>
</organism>
<dbReference type="Gene3D" id="3.30.360.10">
    <property type="entry name" value="Dihydrodipicolinate Reductase, domain 2"/>
    <property type="match status" value="1"/>
</dbReference>
<dbReference type="PANTHER" id="PTHR43249">
    <property type="entry name" value="UDP-N-ACETYL-2-AMINO-2-DEOXY-D-GLUCURONATE OXIDASE"/>
    <property type="match status" value="1"/>
</dbReference>
<name>A0A381YK90_9ZZZZ</name>
<dbReference type="SUPFAM" id="SSF51735">
    <property type="entry name" value="NAD(P)-binding Rossmann-fold domains"/>
    <property type="match status" value="1"/>
</dbReference>
<dbReference type="Pfam" id="PF01408">
    <property type="entry name" value="GFO_IDH_MocA"/>
    <property type="match status" value="1"/>
</dbReference>
<dbReference type="PANTHER" id="PTHR43249:SF1">
    <property type="entry name" value="D-GLUCOSIDE 3-DEHYDROGENASE"/>
    <property type="match status" value="1"/>
</dbReference>
<evidence type="ECO:0008006" key="4">
    <source>
        <dbReference type="Google" id="ProtNLM"/>
    </source>
</evidence>
<dbReference type="InterPro" id="IPR052515">
    <property type="entry name" value="Gfo/Idh/MocA_Oxidoreductase"/>
</dbReference>